<organism evidence="1">
    <name type="scientific">Fusarium oxysporum f. sp. conglutinans race 2 54008</name>
    <dbReference type="NCBI Taxonomy" id="1089457"/>
    <lineage>
        <taxon>Eukaryota</taxon>
        <taxon>Fungi</taxon>
        <taxon>Dikarya</taxon>
        <taxon>Ascomycota</taxon>
        <taxon>Pezizomycotina</taxon>
        <taxon>Sordariomycetes</taxon>
        <taxon>Hypocreomycetidae</taxon>
        <taxon>Hypocreales</taxon>
        <taxon>Nectriaceae</taxon>
        <taxon>Fusarium</taxon>
        <taxon>Fusarium oxysporum species complex</taxon>
    </lineage>
</organism>
<name>X0JWW1_FUSOX</name>
<dbReference type="Proteomes" id="UP000030676">
    <property type="component" value="Unassembled WGS sequence"/>
</dbReference>
<reference evidence="1" key="1">
    <citation type="submission" date="2011-11" db="EMBL/GenBank/DDBJ databases">
        <title>The Genome Sequence of Fusarium oxysporum PHW808.</title>
        <authorList>
            <consortium name="The Broad Institute Genome Sequencing Platform"/>
            <person name="Ma L.-J."/>
            <person name="Gale L.R."/>
            <person name="Schwartz D.C."/>
            <person name="Zhou S."/>
            <person name="Corby-Kistler H."/>
            <person name="Young S.K."/>
            <person name="Zeng Q."/>
            <person name="Gargeya S."/>
            <person name="Fitzgerald M."/>
            <person name="Haas B."/>
            <person name="Abouelleil A."/>
            <person name="Alvarado L."/>
            <person name="Arachchi H.M."/>
            <person name="Berlin A."/>
            <person name="Brown A."/>
            <person name="Chapman S.B."/>
            <person name="Chen Z."/>
            <person name="Dunbar C."/>
            <person name="Freedman E."/>
            <person name="Gearin G."/>
            <person name="Goldberg J."/>
            <person name="Griggs A."/>
            <person name="Gujja S."/>
            <person name="Heiman D."/>
            <person name="Howarth C."/>
            <person name="Larson L."/>
            <person name="Lui A."/>
            <person name="MacDonald P.J.P."/>
            <person name="Montmayeur A."/>
            <person name="Murphy C."/>
            <person name="Neiman D."/>
            <person name="Pearson M."/>
            <person name="Priest M."/>
            <person name="Roberts A."/>
            <person name="Saif S."/>
            <person name="Shea T."/>
            <person name="Shenoy N."/>
            <person name="Sisk P."/>
            <person name="Stolte C."/>
            <person name="Sykes S."/>
            <person name="Wortman J."/>
            <person name="Nusbaum C."/>
            <person name="Birren B."/>
        </authorList>
    </citation>
    <scope>NUCLEOTIDE SEQUENCE [LARGE SCALE GENOMIC DNA]</scope>
    <source>
        <strain evidence="1">54008</strain>
    </source>
</reference>
<dbReference type="HOGENOM" id="CLU_1594625_0_0_1"/>
<evidence type="ECO:0000313" key="1">
    <source>
        <dbReference type="EMBL" id="EXL89334.1"/>
    </source>
</evidence>
<reference evidence="1" key="2">
    <citation type="submission" date="2012-05" db="EMBL/GenBank/DDBJ databases">
        <title>The Genome Annotation of Fusarium oxysporum PHW808.</title>
        <authorList>
            <consortium name="The Broad Institute Genomics Platform"/>
            <person name="Ma L.-J."/>
            <person name="Corby-Kistler H."/>
            <person name="Broz K."/>
            <person name="Gale L.R."/>
            <person name="Jonkers W."/>
            <person name="O'Donnell K."/>
            <person name="Ploetz R."/>
            <person name="Steinberg C."/>
            <person name="Schwartz D.C."/>
            <person name="VanEtten H."/>
            <person name="Zhou S."/>
            <person name="Young S.K."/>
            <person name="Zeng Q."/>
            <person name="Gargeya S."/>
            <person name="Fitzgerald M."/>
            <person name="Abouelleil A."/>
            <person name="Alvarado L."/>
            <person name="Chapman S.B."/>
            <person name="Gainer-Dewar J."/>
            <person name="Goldberg J."/>
            <person name="Griggs A."/>
            <person name="Gujja S."/>
            <person name="Hansen M."/>
            <person name="Howarth C."/>
            <person name="Imamovic A."/>
            <person name="Ireland A."/>
            <person name="Larimer J."/>
            <person name="McCowan C."/>
            <person name="Murphy C."/>
            <person name="Pearson M."/>
            <person name="Poon T.W."/>
            <person name="Priest M."/>
            <person name="Roberts A."/>
            <person name="Saif S."/>
            <person name="Shea T."/>
            <person name="Sykes S."/>
            <person name="Wortman J."/>
            <person name="Nusbaum C."/>
            <person name="Birren B."/>
        </authorList>
    </citation>
    <scope>NUCLEOTIDE SEQUENCE</scope>
    <source>
        <strain evidence="1">54008</strain>
    </source>
</reference>
<dbReference type="EMBL" id="JH658799">
    <property type="protein sequence ID" value="EXL89334.1"/>
    <property type="molecule type" value="Genomic_DNA"/>
</dbReference>
<dbReference type="AlphaFoldDB" id="X0JWW1"/>
<protein>
    <submittedName>
        <fullName evidence="1">Uncharacterized protein</fullName>
    </submittedName>
</protein>
<sequence length="167" mass="18903">MVRISVCSYTDQMTSTLAQPTYSKSFQSRIYTVAFIYMHLDLDSIQVAGLDERNTQIRKPTASRPWCHSPGIIMHEDVCTCQSAGKGSSFKTWVGASRIKLQSFSNRVLIECRSPVRELVLLDVKLYSMSLYSNANLSVAPSHQPPFEPFLAYYETSALTWKQFLST</sequence>
<gene>
    <name evidence="1" type="ORF">FOPG_00064</name>
</gene>
<accession>X0JWW1</accession>
<proteinExistence type="predicted"/>